<dbReference type="PROSITE" id="PS51257">
    <property type="entry name" value="PROKAR_LIPOPROTEIN"/>
    <property type="match status" value="1"/>
</dbReference>
<dbReference type="RefSeq" id="WP_379653135.1">
    <property type="nucleotide sequence ID" value="NZ_JBHTMB010000207.1"/>
</dbReference>
<feature type="signal peptide" evidence="1">
    <location>
        <begin position="1"/>
        <end position="25"/>
    </location>
</feature>
<organism evidence="2 3">
    <name type="scientific">Pseudonocardia benzenivorans</name>
    <dbReference type="NCBI Taxonomy" id="228005"/>
    <lineage>
        <taxon>Bacteria</taxon>
        <taxon>Bacillati</taxon>
        <taxon>Actinomycetota</taxon>
        <taxon>Actinomycetes</taxon>
        <taxon>Pseudonocardiales</taxon>
        <taxon>Pseudonocardiaceae</taxon>
        <taxon>Pseudonocardia</taxon>
    </lineage>
</organism>
<keyword evidence="1" id="KW-0732">Signal</keyword>
<evidence type="ECO:0008006" key="4">
    <source>
        <dbReference type="Google" id="ProtNLM"/>
    </source>
</evidence>
<proteinExistence type="predicted"/>
<evidence type="ECO:0000256" key="1">
    <source>
        <dbReference type="SAM" id="SignalP"/>
    </source>
</evidence>
<evidence type="ECO:0000313" key="3">
    <source>
        <dbReference type="Proteomes" id="UP001597182"/>
    </source>
</evidence>
<feature type="chain" id="PRO_5046165261" description="DUF732 domain-containing protein" evidence="1">
    <location>
        <begin position="26"/>
        <end position="144"/>
    </location>
</feature>
<name>A0ABW3VP32_9PSEU</name>
<comment type="caution">
    <text evidence="2">The sequence shown here is derived from an EMBL/GenBank/DDBJ whole genome shotgun (WGS) entry which is preliminary data.</text>
</comment>
<dbReference type="EMBL" id="JBHTMB010000207">
    <property type="protein sequence ID" value="MFD1236168.1"/>
    <property type="molecule type" value="Genomic_DNA"/>
</dbReference>
<protein>
    <recommendedName>
        <fullName evidence="4">DUF732 domain-containing protein</fullName>
    </recommendedName>
</protein>
<accession>A0ABW3VP32</accession>
<reference evidence="3" key="1">
    <citation type="journal article" date="2019" name="Int. J. Syst. Evol. Microbiol.">
        <title>The Global Catalogue of Microorganisms (GCM) 10K type strain sequencing project: providing services to taxonomists for standard genome sequencing and annotation.</title>
        <authorList>
            <consortium name="The Broad Institute Genomics Platform"/>
            <consortium name="The Broad Institute Genome Sequencing Center for Infectious Disease"/>
            <person name="Wu L."/>
            <person name="Ma J."/>
        </authorList>
    </citation>
    <scope>NUCLEOTIDE SEQUENCE [LARGE SCALE GENOMIC DNA]</scope>
    <source>
        <strain evidence="3">CCUG 49018</strain>
    </source>
</reference>
<keyword evidence="3" id="KW-1185">Reference proteome</keyword>
<gene>
    <name evidence="2" type="ORF">ACFQ34_22990</name>
</gene>
<dbReference type="Proteomes" id="UP001597182">
    <property type="component" value="Unassembled WGS sequence"/>
</dbReference>
<sequence>MRLMIVLLTAAAALLAACSSAPSTAPSAAAAATASAAVRTSTPARATVANLPAAPPLQTWERKGNDFQMTLDLNVQTKLIEIGVPPSQVNDEVARAYAYHVCSTLRKDPNAKADVLVTDVYPTADQTKVIGMILAAQAYCLDTV</sequence>
<evidence type="ECO:0000313" key="2">
    <source>
        <dbReference type="EMBL" id="MFD1236168.1"/>
    </source>
</evidence>